<comment type="caution">
    <text evidence="1">The sequence shown here is derived from an EMBL/GenBank/DDBJ whole genome shotgun (WGS) entry which is preliminary data.</text>
</comment>
<keyword evidence="2" id="KW-1185">Reference proteome</keyword>
<gene>
    <name evidence="1" type="ORF">ACCO45_000305</name>
</gene>
<dbReference type="Proteomes" id="UP001638806">
    <property type="component" value="Unassembled WGS sequence"/>
</dbReference>
<accession>A0ACC4E3T2</accession>
<reference evidence="1" key="1">
    <citation type="submission" date="2024-12" db="EMBL/GenBank/DDBJ databases">
        <title>Comparative genomics and development of molecular markers within Purpureocillium lilacinum and among Purpureocillium species.</title>
        <authorList>
            <person name="Yeh Z.-Y."/>
            <person name="Ni N.-T."/>
            <person name="Lo P.-H."/>
            <person name="Mushyakhwo K."/>
            <person name="Lin C.-F."/>
            <person name="Nai Y.-S."/>
        </authorList>
    </citation>
    <scope>NUCLEOTIDE SEQUENCE</scope>
    <source>
        <strain evidence="1">NCHU-NPUST-175</strain>
    </source>
</reference>
<protein>
    <submittedName>
        <fullName evidence="1">Uncharacterized protein</fullName>
    </submittedName>
</protein>
<name>A0ACC4E3T2_PURLI</name>
<evidence type="ECO:0000313" key="1">
    <source>
        <dbReference type="EMBL" id="KAL3963301.1"/>
    </source>
</evidence>
<organism evidence="1 2">
    <name type="scientific">Purpureocillium lilacinum</name>
    <name type="common">Paecilomyces lilacinus</name>
    <dbReference type="NCBI Taxonomy" id="33203"/>
    <lineage>
        <taxon>Eukaryota</taxon>
        <taxon>Fungi</taxon>
        <taxon>Dikarya</taxon>
        <taxon>Ascomycota</taxon>
        <taxon>Pezizomycotina</taxon>
        <taxon>Sordariomycetes</taxon>
        <taxon>Hypocreomycetidae</taxon>
        <taxon>Hypocreales</taxon>
        <taxon>Ophiocordycipitaceae</taxon>
        <taxon>Purpureocillium</taxon>
    </lineage>
</organism>
<dbReference type="EMBL" id="JBGNUJ010000002">
    <property type="protein sequence ID" value="KAL3963301.1"/>
    <property type="molecule type" value="Genomic_DNA"/>
</dbReference>
<sequence length="107" mass="11452">MAGSRYTRTQTQATTKSKPLATMKFELGFVLLASALGGALADLLPELVIADMQGLNAPKGDVSAQACPPDFPRKCPINNLCCRTSKCCPLSCCKESARFCYNGHCYA</sequence>
<proteinExistence type="predicted"/>
<evidence type="ECO:0000313" key="2">
    <source>
        <dbReference type="Proteomes" id="UP001638806"/>
    </source>
</evidence>